<dbReference type="PANTHER" id="PTHR16504">
    <property type="entry name" value="5'(3')-DEOXYRIBONUCLEOTIDASE"/>
    <property type="match status" value="1"/>
</dbReference>
<evidence type="ECO:0000256" key="1">
    <source>
        <dbReference type="ARBA" id="ARBA00009589"/>
    </source>
</evidence>
<accession>A0ABY1KVK6</accession>
<keyword evidence="3" id="KW-1185">Reference proteome</keyword>
<dbReference type="SFLD" id="SFLDS00003">
    <property type="entry name" value="Haloacid_Dehalogenase"/>
    <property type="match status" value="1"/>
</dbReference>
<evidence type="ECO:0000313" key="3">
    <source>
        <dbReference type="Proteomes" id="UP000185728"/>
    </source>
</evidence>
<sequence>MVIFVDMDEVIADTYGAHIEIYNKQFNENLTVELCNGNEVWRMVPSERQQSVRDHARNRGFFRNLKPIKNAQDVLRKLNEKHEVYIASAAMQFPNSLEEKSDWLDEHLSFIPWQNRILCGHKHILLGDVLIDDRSYNLEKFNGRTLLFTSPHNINTTGFERANNWLEVADKLL</sequence>
<dbReference type="Pfam" id="PF06941">
    <property type="entry name" value="NT5C"/>
    <property type="match status" value="1"/>
</dbReference>
<dbReference type="PANTHER" id="PTHR16504:SF4">
    <property type="entry name" value="5'(3')-DEOXYRIBONUCLEOTIDASE"/>
    <property type="match status" value="1"/>
</dbReference>
<dbReference type="RefSeq" id="WP_076455808.1">
    <property type="nucleotide sequence ID" value="NZ_FTOB01000004.1"/>
</dbReference>
<dbReference type="InterPro" id="IPR010708">
    <property type="entry name" value="5'(3')-deoxyribonucleotidase"/>
</dbReference>
<protein>
    <submittedName>
        <fullName evidence="2">5'(3')-deoxyribonucleotidase</fullName>
    </submittedName>
</protein>
<dbReference type="Gene3D" id="3.40.50.1000">
    <property type="entry name" value="HAD superfamily/HAD-like"/>
    <property type="match status" value="1"/>
</dbReference>
<proteinExistence type="inferred from homology"/>
<dbReference type="InterPro" id="IPR023214">
    <property type="entry name" value="HAD_sf"/>
</dbReference>
<gene>
    <name evidence="2" type="ORF">SAMN05421766_104263</name>
</gene>
<dbReference type="Gene3D" id="1.10.40.40">
    <property type="entry name" value="Deoxyribonucleotidase, domain 2"/>
    <property type="match status" value="1"/>
</dbReference>
<comment type="caution">
    <text evidence="2">The sequence shown here is derived from an EMBL/GenBank/DDBJ whole genome shotgun (WGS) entry which is preliminary data.</text>
</comment>
<dbReference type="SFLD" id="SFLDG01146">
    <property type="entry name" value="C1.2.2"/>
    <property type="match status" value="1"/>
</dbReference>
<reference evidence="2 3" key="1">
    <citation type="submission" date="2017-01" db="EMBL/GenBank/DDBJ databases">
        <authorList>
            <person name="Varghese N."/>
            <person name="Submissions S."/>
        </authorList>
    </citation>
    <scope>NUCLEOTIDE SEQUENCE [LARGE SCALE GENOMIC DNA]</scope>
    <source>
        <strain evidence="2 3">DSM 2061</strain>
    </source>
</reference>
<comment type="similarity">
    <text evidence="1">Belongs to the 5'(3')-deoxyribonucleotidase family.</text>
</comment>
<organism evidence="2 3">
    <name type="scientific">Zobellia uliginosa</name>
    <dbReference type="NCBI Taxonomy" id="143224"/>
    <lineage>
        <taxon>Bacteria</taxon>
        <taxon>Pseudomonadati</taxon>
        <taxon>Bacteroidota</taxon>
        <taxon>Flavobacteriia</taxon>
        <taxon>Flavobacteriales</taxon>
        <taxon>Flavobacteriaceae</taxon>
        <taxon>Zobellia</taxon>
    </lineage>
</organism>
<evidence type="ECO:0000313" key="2">
    <source>
        <dbReference type="EMBL" id="SIS83579.1"/>
    </source>
</evidence>
<name>A0ABY1KVK6_9FLAO</name>
<dbReference type="SFLD" id="SFLDG01126">
    <property type="entry name" value="C1.2:_Nucleotidase_Like"/>
    <property type="match status" value="1"/>
</dbReference>
<dbReference type="Proteomes" id="UP000185728">
    <property type="component" value="Unassembled WGS sequence"/>
</dbReference>
<dbReference type="SUPFAM" id="SSF56784">
    <property type="entry name" value="HAD-like"/>
    <property type="match status" value="1"/>
</dbReference>
<dbReference type="EMBL" id="FTOB01000004">
    <property type="protein sequence ID" value="SIS83579.1"/>
    <property type="molecule type" value="Genomic_DNA"/>
</dbReference>
<dbReference type="InterPro" id="IPR036412">
    <property type="entry name" value="HAD-like_sf"/>
</dbReference>